<keyword evidence="4" id="KW-1185">Reference proteome</keyword>
<dbReference type="AlphaFoldDB" id="A0AA91IRN9"/>
<dbReference type="SUPFAM" id="SSF81606">
    <property type="entry name" value="PP2C-like"/>
    <property type="match status" value="1"/>
</dbReference>
<feature type="domain" description="PPM-type phosphatase" evidence="2">
    <location>
        <begin position="11"/>
        <end position="209"/>
    </location>
</feature>
<dbReference type="Gene3D" id="3.60.40.10">
    <property type="entry name" value="PPM-type phosphatase domain"/>
    <property type="match status" value="1"/>
</dbReference>
<reference evidence="3 4" key="1">
    <citation type="submission" date="2016-04" db="EMBL/GenBank/DDBJ databases">
        <title>ATOL: Assembling a taxonomically balanced genome-scale reconstruction of the evolutionary history of the Enterobacteriaceae.</title>
        <authorList>
            <person name="Plunkett G.III."/>
            <person name="Neeno-Eckwall E.C."/>
            <person name="Glasner J.D."/>
            <person name="Perna N.T."/>
        </authorList>
    </citation>
    <scope>NUCLEOTIDE SEQUENCE [LARGE SCALE GENOMIC DNA]</scope>
    <source>
        <strain evidence="3 4">ATCC 12841</strain>
    </source>
</reference>
<evidence type="ECO:0000313" key="4">
    <source>
        <dbReference type="Proteomes" id="UP000078431"/>
    </source>
</evidence>
<evidence type="ECO:0000256" key="1">
    <source>
        <dbReference type="SAM" id="MobiDB-lite"/>
    </source>
</evidence>
<organism evidence="3 4">
    <name type="scientific">Obesumbacterium proteus ATCC 12841</name>
    <dbReference type="NCBI Taxonomy" id="1354268"/>
    <lineage>
        <taxon>Bacteria</taxon>
        <taxon>Pseudomonadati</taxon>
        <taxon>Pseudomonadota</taxon>
        <taxon>Gammaproteobacteria</taxon>
        <taxon>Enterobacterales</taxon>
        <taxon>Hafniaceae</taxon>
        <taxon>Obesumbacterium</taxon>
    </lineage>
</organism>
<name>A0AA91IRN9_9GAMM</name>
<dbReference type="Pfam" id="PF13672">
    <property type="entry name" value="PP2C_2"/>
    <property type="match status" value="1"/>
</dbReference>
<dbReference type="InterPro" id="IPR036457">
    <property type="entry name" value="PPM-type-like_dom_sf"/>
</dbReference>
<comment type="caution">
    <text evidence="3">The sequence shown here is derived from an EMBL/GenBank/DDBJ whole genome shotgun (WGS) entry which is preliminary data.</text>
</comment>
<evidence type="ECO:0000259" key="2">
    <source>
        <dbReference type="Pfam" id="PF13672"/>
    </source>
</evidence>
<accession>A0AA91IRN9</accession>
<proteinExistence type="predicted"/>
<feature type="region of interest" description="Disordered" evidence="1">
    <location>
        <begin position="1"/>
        <end position="23"/>
    </location>
</feature>
<dbReference type="InterPro" id="IPR001932">
    <property type="entry name" value="PPM-type_phosphatase-like_dom"/>
</dbReference>
<evidence type="ECO:0000313" key="3">
    <source>
        <dbReference type="EMBL" id="OAT61089.1"/>
    </source>
</evidence>
<dbReference type="Proteomes" id="UP000078431">
    <property type="component" value="Unassembled WGS sequence"/>
</dbReference>
<dbReference type="RefSeq" id="WP_057631339.1">
    <property type="nucleotide sequence ID" value="NZ_LXEX01000003.1"/>
</dbReference>
<dbReference type="EMBL" id="LXEX01000003">
    <property type="protein sequence ID" value="OAT61089.1"/>
    <property type="molecule type" value="Genomic_DNA"/>
</dbReference>
<gene>
    <name evidence="3" type="ORF">M993_00127</name>
</gene>
<sequence>MRLYASGTSVRGPAHQQDDEPNQDAVGIYGLRGGWCIAVADGLGSRSKSHLGSRKAVNLLRQIMRGAEMLVAAEVTPALREAWLNHFGTDYHDYETTCLWACVEASGHGVIGQVGDGLLLVRSAGVFNVMSTPRRGYSNHTETLAQRAHLDSCSARVALTQPGDGVLMMTDGIADDLIPDQLESFFNAIYQRIRQCSKRRTRRWLTQELNGWSTPNHGDDKSLAGIFRMD</sequence>
<protein>
    <recommendedName>
        <fullName evidence="2">PPM-type phosphatase domain-containing protein</fullName>
    </recommendedName>
</protein>